<gene>
    <name evidence="1" type="ORF">CCR75_004405</name>
</gene>
<dbReference type="KEGG" id="blac:94348162"/>
<comment type="caution">
    <text evidence="1">The sequence shown here is derived from an EMBL/GenBank/DDBJ whole genome shotgun (WGS) entry which is preliminary data.</text>
</comment>
<dbReference type="AlphaFoldDB" id="A0A976IHG2"/>
<name>A0A976IHG2_BRELC</name>
<organism evidence="1 2">
    <name type="scientific">Bremia lactucae</name>
    <name type="common">Lettuce downy mildew</name>
    <dbReference type="NCBI Taxonomy" id="4779"/>
    <lineage>
        <taxon>Eukaryota</taxon>
        <taxon>Sar</taxon>
        <taxon>Stramenopiles</taxon>
        <taxon>Oomycota</taxon>
        <taxon>Peronosporomycetes</taxon>
        <taxon>Peronosporales</taxon>
        <taxon>Peronosporaceae</taxon>
        <taxon>Bremia</taxon>
    </lineage>
</organism>
<evidence type="ECO:0000313" key="2">
    <source>
        <dbReference type="Proteomes" id="UP000294530"/>
    </source>
</evidence>
<dbReference type="RefSeq" id="XP_067821378.1">
    <property type="nucleotide sequence ID" value="XM_067962491.1"/>
</dbReference>
<keyword evidence="2" id="KW-1185">Reference proteome</keyword>
<dbReference type="Proteomes" id="UP000294530">
    <property type="component" value="Unassembled WGS sequence"/>
</dbReference>
<proteinExistence type="predicted"/>
<accession>A0A976IHG2</accession>
<protein>
    <submittedName>
        <fullName evidence="1">Uncharacterized protein</fullName>
    </submittedName>
</protein>
<sequence>MTWGPFIPFEMGTSLRPQSEITFKKQDQEILHSKLTNASGFVSNRMQRDYVLLLKGQVNTSTGGKQRSAVTTLTLRVILSVTIVECRNFIQGAVMLQKCHTNPSTYLRCARMQSVLQNFNASVHTSKLMLPINI</sequence>
<evidence type="ECO:0000313" key="1">
    <source>
        <dbReference type="EMBL" id="TDH71879.1"/>
    </source>
</evidence>
<dbReference type="EMBL" id="SHOA02000015">
    <property type="protein sequence ID" value="TDH71879.1"/>
    <property type="molecule type" value="Genomic_DNA"/>
</dbReference>
<dbReference type="GeneID" id="94348162"/>
<reference evidence="1 2" key="1">
    <citation type="journal article" date="2021" name="Genome Biol.">
        <title>AFLAP: assembly-free linkage analysis pipeline using k-mers from genome sequencing data.</title>
        <authorList>
            <person name="Fletcher K."/>
            <person name="Zhang L."/>
            <person name="Gil J."/>
            <person name="Han R."/>
            <person name="Cavanaugh K."/>
            <person name="Michelmore R."/>
        </authorList>
    </citation>
    <scope>NUCLEOTIDE SEQUENCE [LARGE SCALE GENOMIC DNA]</scope>
    <source>
        <strain evidence="1 2">SF5</strain>
    </source>
</reference>